<keyword evidence="6 8" id="KW-1133">Transmembrane helix</keyword>
<dbReference type="GO" id="GO:0046428">
    <property type="term" value="F:1,4-dihydroxy-2-naphthoate polyprenyltransferase activity"/>
    <property type="evidence" value="ECO:0007669"/>
    <property type="project" value="UniProtKB-EC"/>
</dbReference>
<evidence type="ECO:0000256" key="1">
    <source>
        <dbReference type="ARBA" id="ARBA00004141"/>
    </source>
</evidence>
<dbReference type="Proteomes" id="UP001209083">
    <property type="component" value="Chromosome"/>
</dbReference>
<evidence type="ECO:0000256" key="5">
    <source>
        <dbReference type="ARBA" id="ARBA00022692"/>
    </source>
</evidence>
<dbReference type="PIRSF" id="PIRSF005355">
    <property type="entry name" value="UBIAD1"/>
    <property type="match status" value="1"/>
</dbReference>
<comment type="similarity">
    <text evidence="8">Belongs to the MenA family. Type 1 subfamily.</text>
</comment>
<feature type="transmembrane region" description="Helical" evidence="8">
    <location>
        <begin position="57"/>
        <end position="74"/>
    </location>
</feature>
<organism evidence="10 11">
    <name type="scientific">Saxibacter everestensis</name>
    <dbReference type="NCBI Taxonomy" id="2909229"/>
    <lineage>
        <taxon>Bacteria</taxon>
        <taxon>Bacillati</taxon>
        <taxon>Actinomycetota</taxon>
        <taxon>Actinomycetes</taxon>
        <taxon>Micrococcales</taxon>
        <taxon>Brevibacteriaceae</taxon>
        <taxon>Saxibacter</taxon>
    </lineage>
</organism>
<comment type="subcellular location">
    <subcellularLocation>
        <location evidence="8">Cell membrane</location>
        <topology evidence="8">Multi-pass membrane protein</topology>
    </subcellularLocation>
    <subcellularLocation>
        <location evidence="1">Membrane</location>
        <topology evidence="1">Multi-pass membrane protein</topology>
    </subcellularLocation>
</comment>
<sequence length="313" mass="32263">MATAAQWVEGARLRTLPLAVAPVLIGTGAAIAEVGGLTDQFIGSVDGSVAPGNSLSVAAWVLHFVLALIVALALQIGTNFANDYSDGVRGTDDVRVGPQRLTASGVAAPSSVKRAAFASFGVAGIAGITLVLVSQSWWFVPVGVLCVLAAWYYTGGKHPYGYLGLGEVFVFIFFGLVATLGTTYTQIHSLSPSAWGGAVGIGLISCSLLMANNLRDIPTDREAGKITLAVRLGESRARVAYMAGMLLPFLLLLIPILTGHPAAVLALLALVIAIGPVRTVMSDATGQQLIPVLKQTGIVALTYGSLLALGLAL</sequence>
<keyword evidence="7 8" id="KW-0472">Membrane</keyword>
<name>A0ABY8QS18_9MICO</name>
<feature type="transmembrane region" description="Helical" evidence="8">
    <location>
        <begin position="193"/>
        <end position="211"/>
    </location>
</feature>
<evidence type="ECO:0000256" key="8">
    <source>
        <dbReference type="HAMAP-Rule" id="MF_01937"/>
    </source>
</evidence>
<dbReference type="EMBL" id="CP090958">
    <property type="protein sequence ID" value="WGW10955.1"/>
    <property type="molecule type" value="Genomic_DNA"/>
</dbReference>
<gene>
    <name evidence="8" type="primary">menA</name>
    <name evidence="10" type="ORF">LWF01_12670</name>
</gene>
<proteinExistence type="inferred from homology"/>
<evidence type="ECO:0000256" key="6">
    <source>
        <dbReference type="ARBA" id="ARBA00022989"/>
    </source>
</evidence>
<dbReference type="CDD" id="cd13962">
    <property type="entry name" value="PT_UbiA_UBIAD1"/>
    <property type="match status" value="1"/>
</dbReference>
<feature type="transmembrane region" description="Helical" evidence="8">
    <location>
        <begin position="138"/>
        <end position="155"/>
    </location>
</feature>
<evidence type="ECO:0000313" key="10">
    <source>
        <dbReference type="EMBL" id="WGW10955.1"/>
    </source>
</evidence>
<comment type="function">
    <text evidence="8">Conversion of 1,4-dihydroxy-2-naphthoate (DHNA) to demethylmenaquinone (DMK).</text>
</comment>
<comment type="pathway">
    <text evidence="8">Quinol/quinone metabolism; menaquinone biosynthesis; menaquinol from 1,4-dihydroxy-2-naphthoate: step 1/2.</text>
</comment>
<dbReference type="NCBIfam" id="NF004751">
    <property type="entry name" value="PRK06080.1-3"/>
    <property type="match status" value="1"/>
</dbReference>
<evidence type="ECO:0000256" key="4">
    <source>
        <dbReference type="ARBA" id="ARBA00022679"/>
    </source>
</evidence>
<reference evidence="10 11" key="1">
    <citation type="submission" date="2023-05" db="EMBL/GenBank/DDBJ databases">
        <title>Lithophilousrod everest ZFBP1038 complete genpme.</title>
        <authorList>
            <person name="Tian M."/>
        </authorList>
    </citation>
    <scope>NUCLEOTIDE SEQUENCE [LARGE SCALE GENOMIC DNA]</scope>
    <source>
        <strain evidence="10 11">ZFBP1038</strain>
    </source>
</reference>
<feature type="transmembrane region" description="Helical" evidence="8">
    <location>
        <begin position="263"/>
        <end position="280"/>
    </location>
</feature>
<dbReference type="Gene3D" id="1.10.357.140">
    <property type="entry name" value="UbiA prenyltransferase"/>
    <property type="match status" value="1"/>
</dbReference>
<keyword evidence="3 8" id="KW-1003">Cell membrane</keyword>
<dbReference type="Pfam" id="PF01040">
    <property type="entry name" value="UbiA"/>
    <property type="match status" value="1"/>
</dbReference>
<accession>A0ABY8QS18</accession>
<evidence type="ECO:0000256" key="3">
    <source>
        <dbReference type="ARBA" id="ARBA00022475"/>
    </source>
</evidence>
<dbReference type="NCBIfam" id="TIGR00751">
    <property type="entry name" value="menA"/>
    <property type="match status" value="1"/>
</dbReference>
<dbReference type="InterPro" id="IPR004657">
    <property type="entry name" value="MenA"/>
</dbReference>
<feature type="transmembrane region" description="Helical" evidence="8">
    <location>
        <begin position="115"/>
        <end position="132"/>
    </location>
</feature>
<evidence type="ECO:0000313" key="11">
    <source>
        <dbReference type="Proteomes" id="UP001209083"/>
    </source>
</evidence>
<keyword evidence="11" id="KW-1185">Reference proteome</keyword>
<protein>
    <recommendedName>
        <fullName evidence="8 9">1,4-dihydroxy-2-naphthoate octaprenyltransferase</fullName>
        <shortName evidence="8">DHNA-octaprenyltransferase</shortName>
        <ecNumber evidence="8 9">2.5.1.74</ecNumber>
    </recommendedName>
</protein>
<feature type="transmembrane region" description="Helical" evidence="8">
    <location>
        <begin position="239"/>
        <end position="257"/>
    </location>
</feature>
<dbReference type="InterPro" id="IPR044878">
    <property type="entry name" value="UbiA_sf"/>
</dbReference>
<evidence type="ECO:0000256" key="7">
    <source>
        <dbReference type="ARBA" id="ARBA00023136"/>
    </source>
</evidence>
<feature type="transmembrane region" description="Helical" evidence="8">
    <location>
        <begin position="16"/>
        <end position="37"/>
    </location>
</feature>
<comment type="catalytic activity">
    <reaction evidence="8">
        <text>an all-trans-polyprenyl diphosphate + 1,4-dihydroxy-2-naphthoate + H(+) = a 2-demethylmenaquinol + CO2 + diphosphate</text>
        <dbReference type="Rhea" id="RHEA:26478"/>
        <dbReference type="Rhea" id="RHEA-COMP:9563"/>
        <dbReference type="Rhea" id="RHEA-COMP:9564"/>
        <dbReference type="ChEBI" id="CHEBI:11173"/>
        <dbReference type="ChEBI" id="CHEBI:15378"/>
        <dbReference type="ChEBI" id="CHEBI:16526"/>
        <dbReference type="ChEBI" id="CHEBI:33019"/>
        <dbReference type="ChEBI" id="CHEBI:55437"/>
        <dbReference type="ChEBI" id="CHEBI:58914"/>
        <dbReference type="EC" id="2.5.1.74"/>
    </reaction>
</comment>
<dbReference type="InterPro" id="IPR000537">
    <property type="entry name" value="UbiA_prenyltransferase"/>
</dbReference>
<keyword evidence="4 8" id="KW-0808">Transferase</keyword>
<evidence type="ECO:0000256" key="2">
    <source>
        <dbReference type="ARBA" id="ARBA00022428"/>
    </source>
</evidence>
<keyword evidence="5 8" id="KW-0812">Transmembrane</keyword>
<dbReference type="PANTHER" id="PTHR13929">
    <property type="entry name" value="1,4-DIHYDROXY-2-NAPHTHOATE OCTAPRENYLTRANSFERASE"/>
    <property type="match status" value="1"/>
</dbReference>
<dbReference type="InterPro" id="IPR026046">
    <property type="entry name" value="UBIAD1"/>
</dbReference>
<dbReference type="PANTHER" id="PTHR13929:SF0">
    <property type="entry name" value="UBIA PRENYLTRANSFERASE DOMAIN-CONTAINING PROTEIN 1"/>
    <property type="match status" value="1"/>
</dbReference>
<keyword evidence="2 8" id="KW-0474">Menaquinone biosynthesis</keyword>
<feature type="transmembrane region" description="Helical" evidence="8">
    <location>
        <begin position="162"/>
        <end position="181"/>
    </location>
</feature>
<feature type="transmembrane region" description="Helical" evidence="8">
    <location>
        <begin position="292"/>
        <end position="312"/>
    </location>
</feature>
<dbReference type="EC" id="2.5.1.74" evidence="8 9"/>
<dbReference type="HAMAP" id="MF_01937">
    <property type="entry name" value="MenA_1"/>
    <property type="match status" value="1"/>
</dbReference>
<dbReference type="RefSeq" id="WP_349637737.1">
    <property type="nucleotide sequence ID" value="NZ_CP090958.1"/>
</dbReference>
<evidence type="ECO:0000256" key="9">
    <source>
        <dbReference type="NCBIfam" id="TIGR00751"/>
    </source>
</evidence>